<evidence type="ECO:0000256" key="1">
    <source>
        <dbReference type="ARBA" id="ARBA00022553"/>
    </source>
</evidence>
<proteinExistence type="predicted"/>
<organism evidence="4 5">
    <name type="scientific">Chryseobacterium turcicum</name>
    <dbReference type="NCBI Taxonomy" id="2898076"/>
    <lineage>
        <taxon>Bacteria</taxon>
        <taxon>Pseudomonadati</taxon>
        <taxon>Bacteroidota</taxon>
        <taxon>Flavobacteriia</taxon>
        <taxon>Flavobacteriales</taxon>
        <taxon>Weeksellaceae</taxon>
        <taxon>Chryseobacterium group</taxon>
        <taxon>Chryseobacterium</taxon>
    </lineage>
</organism>
<evidence type="ECO:0000313" key="4">
    <source>
        <dbReference type="EMBL" id="MCD1119106.1"/>
    </source>
</evidence>
<dbReference type="InterPro" id="IPR050595">
    <property type="entry name" value="Bact_response_regulator"/>
</dbReference>
<evidence type="ECO:0000313" key="5">
    <source>
        <dbReference type="Proteomes" id="UP001108025"/>
    </source>
</evidence>
<evidence type="ECO:0000256" key="2">
    <source>
        <dbReference type="PROSITE-ProRule" id="PRU00169"/>
    </source>
</evidence>
<dbReference type="PANTHER" id="PTHR44591:SF3">
    <property type="entry name" value="RESPONSE REGULATORY DOMAIN-CONTAINING PROTEIN"/>
    <property type="match status" value="1"/>
</dbReference>
<dbReference type="InterPro" id="IPR011006">
    <property type="entry name" value="CheY-like_superfamily"/>
</dbReference>
<dbReference type="PROSITE" id="PS50110">
    <property type="entry name" value="RESPONSE_REGULATORY"/>
    <property type="match status" value="1"/>
</dbReference>
<gene>
    <name evidence="4" type="ORF">LO744_19875</name>
</gene>
<dbReference type="Gene3D" id="3.40.50.2300">
    <property type="match status" value="1"/>
</dbReference>
<keyword evidence="1 2" id="KW-0597">Phosphoprotein</keyword>
<sequence length="120" mass="13957">MRKIFLVEDDQAIREILEIVLSSENYEVQSFSTARTFKQRNLLINPDLYLFDVMLPDGSGIDLCKQIKNDKYNDGVPVIIMSAHAHLQNFKEICQPDDFISKPFDIDHLLLKIRESIMKN</sequence>
<evidence type="ECO:0000259" key="3">
    <source>
        <dbReference type="PROSITE" id="PS50110"/>
    </source>
</evidence>
<dbReference type="EMBL" id="JAJNAY010000003">
    <property type="protein sequence ID" value="MCD1119106.1"/>
    <property type="molecule type" value="Genomic_DNA"/>
</dbReference>
<dbReference type="InterPro" id="IPR001789">
    <property type="entry name" value="Sig_transdc_resp-reg_receiver"/>
</dbReference>
<name>A0A9Q3V7I4_9FLAO</name>
<dbReference type="CDD" id="cd00156">
    <property type="entry name" value="REC"/>
    <property type="match status" value="1"/>
</dbReference>
<dbReference type="PANTHER" id="PTHR44591">
    <property type="entry name" value="STRESS RESPONSE REGULATOR PROTEIN 1"/>
    <property type="match status" value="1"/>
</dbReference>
<dbReference type="AlphaFoldDB" id="A0A9Q3V7I4"/>
<accession>A0A9Q3V7I4</accession>
<dbReference type="SMART" id="SM00448">
    <property type="entry name" value="REC"/>
    <property type="match status" value="1"/>
</dbReference>
<reference evidence="4" key="1">
    <citation type="submission" date="2021-11" db="EMBL/GenBank/DDBJ databases">
        <title>Description of novel Chryseobacterium species.</title>
        <authorList>
            <person name="Saticioglu I.B."/>
            <person name="Ay H."/>
            <person name="Altun S."/>
            <person name="Duman M."/>
        </authorList>
    </citation>
    <scope>NUCLEOTIDE SEQUENCE</scope>
    <source>
        <strain evidence="4">C-17</strain>
    </source>
</reference>
<keyword evidence="5" id="KW-1185">Reference proteome</keyword>
<dbReference type="RefSeq" id="WP_073336510.1">
    <property type="nucleotide sequence ID" value="NZ_JAJNAY010000003.1"/>
</dbReference>
<dbReference type="GO" id="GO:0000160">
    <property type="term" value="P:phosphorelay signal transduction system"/>
    <property type="evidence" value="ECO:0007669"/>
    <property type="project" value="InterPro"/>
</dbReference>
<feature type="domain" description="Response regulatory" evidence="3">
    <location>
        <begin position="3"/>
        <end position="117"/>
    </location>
</feature>
<feature type="modified residue" description="4-aspartylphosphate" evidence="2">
    <location>
        <position position="52"/>
    </location>
</feature>
<protein>
    <submittedName>
        <fullName evidence="4">Response regulator</fullName>
    </submittedName>
</protein>
<dbReference type="Proteomes" id="UP001108025">
    <property type="component" value="Unassembled WGS sequence"/>
</dbReference>
<dbReference type="Pfam" id="PF00072">
    <property type="entry name" value="Response_reg"/>
    <property type="match status" value="1"/>
</dbReference>
<comment type="caution">
    <text evidence="4">The sequence shown here is derived from an EMBL/GenBank/DDBJ whole genome shotgun (WGS) entry which is preliminary data.</text>
</comment>
<dbReference type="SUPFAM" id="SSF52172">
    <property type="entry name" value="CheY-like"/>
    <property type="match status" value="1"/>
</dbReference>